<protein>
    <submittedName>
        <fullName evidence="1">Uncharacterized protein</fullName>
    </submittedName>
</protein>
<comment type="caution">
    <text evidence="1">The sequence shown here is derived from an EMBL/GenBank/DDBJ whole genome shotgun (WGS) entry which is preliminary data.</text>
</comment>
<keyword evidence="2" id="KW-1185">Reference proteome</keyword>
<dbReference type="GeneID" id="36346179"/>
<accession>W6U8D2</accession>
<dbReference type="RefSeq" id="XP_024345878.1">
    <property type="nucleotide sequence ID" value="XM_024499713.1"/>
</dbReference>
<sequence>MAIIKHEQIDANYWLCRLNLIVFHELQIVYQVYQKAIKLNGATEINLVGSLLATYIKSTRTLKRKCTFLMQGDELDHALYETVKNIFMLTNHLIYHPLLVDFAQKLFVILVIFATGNVINGVIVESSENCADCPIITYCLIKKFQRTVLLTIAFIIYEEMLGQGNGKLFQLTHKFVYGAITSRVHSGIKGCPFLFVKQSKQSVDCNMSKKWTSGSQD</sequence>
<dbReference type="AlphaFoldDB" id="W6U8D2"/>
<reference evidence="1 2" key="1">
    <citation type="journal article" date="2013" name="Nat. Genet.">
        <title>The genome of the hydatid tapeworm Echinococcus granulosus.</title>
        <authorList>
            <person name="Zheng H."/>
            <person name="Zhang W."/>
            <person name="Zhang L."/>
            <person name="Zhang Z."/>
            <person name="Li J."/>
            <person name="Lu G."/>
            <person name="Zhu Y."/>
            <person name="Wang Y."/>
            <person name="Huang Y."/>
            <person name="Liu J."/>
            <person name="Kang H."/>
            <person name="Chen J."/>
            <person name="Wang L."/>
            <person name="Chen A."/>
            <person name="Yu S."/>
            <person name="Gao Z."/>
            <person name="Jin L."/>
            <person name="Gu W."/>
            <person name="Wang Z."/>
            <person name="Zhao L."/>
            <person name="Shi B."/>
            <person name="Wen H."/>
            <person name="Lin R."/>
            <person name="Jones M.K."/>
            <person name="Brejova B."/>
            <person name="Vinar T."/>
            <person name="Zhao G."/>
            <person name="McManus D.P."/>
            <person name="Chen Z."/>
            <person name="Zhou Y."/>
            <person name="Wang S."/>
        </authorList>
    </citation>
    <scope>NUCLEOTIDE SEQUENCE [LARGE SCALE GENOMIC DNA]</scope>
</reference>
<organism evidence="1 2">
    <name type="scientific">Echinococcus granulosus</name>
    <name type="common">Hydatid tapeworm</name>
    <dbReference type="NCBI Taxonomy" id="6210"/>
    <lineage>
        <taxon>Eukaryota</taxon>
        <taxon>Metazoa</taxon>
        <taxon>Spiralia</taxon>
        <taxon>Lophotrochozoa</taxon>
        <taxon>Platyhelminthes</taxon>
        <taxon>Cestoda</taxon>
        <taxon>Eucestoda</taxon>
        <taxon>Cyclophyllidea</taxon>
        <taxon>Taeniidae</taxon>
        <taxon>Echinococcus</taxon>
        <taxon>Echinococcus granulosus group</taxon>
    </lineage>
</organism>
<name>W6U8D2_ECHGR</name>
<proteinExistence type="predicted"/>
<gene>
    <name evidence="1" type="ORF">EGR_10464</name>
</gene>
<dbReference type="CTD" id="36346179"/>
<dbReference type="Proteomes" id="UP000019149">
    <property type="component" value="Unassembled WGS sequence"/>
</dbReference>
<evidence type="ECO:0000313" key="2">
    <source>
        <dbReference type="Proteomes" id="UP000019149"/>
    </source>
</evidence>
<dbReference type="EMBL" id="APAU02000222">
    <property type="protein sequence ID" value="EUB54682.1"/>
    <property type="molecule type" value="Genomic_DNA"/>
</dbReference>
<evidence type="ECO:0000313" key="1">
    <source>
        <dbReference type="EMBL" id="EUB54682.1"/>
    </source>
</evidence>
<dbReference type="KEGG" id="egl:EGR_10464"/>